<dbReference type="Proteomes" id="UP000295518">
    <property type="component" value="Unassembled WGS sequence"/>
</dbReference>
<comment type="caution">
    <text evidence="1">The sequence shown here is derived from an EMBL/GenBank/DDBJ whole genome shotgun (WGS) entry which is preliminary data.</text>
</comment>
<name>A0A4R6IJC8_9MOLU</name>
<accession>A0A4R6IJC8</accession>
<evidence type="ECO:0000313" key="1">
    <source>
        <dbReference type="EMBL" id="TDO22107.1"/>
    </source>
</evidence>
<protein>
    <submittedName>
        <fullName evidence="1">Uncharacterized protein</fullName>
    </submittedName>
</protein>
<dbReference type="AlphaFoldDB" id="A0A4R6IJC8"/>
<feature type="non-terminal residue" evidence="1">
    <location>
        <position position="1"/>
    </location>
</feature>
<sequence>IITEKRNLPDDYHGVSIAITRVCRNNIVSISGETFGFYDEKGDRVTAVHGSKISIRISKENQLFTMVGKDKIMLKPINDLILNKKFSDYLIKGSKVFNDNKAKLKIILDNKIKIIKDQRNNMINKLYEVGRHTYPEILEIVDNSFGVILNSLKHELSKQVLNKNSTTINK</sequence>
<keyword evidence="2" id="KW-1185">Reference proteome</keyword>
<dbReference type="EMBL" id="SNWN01000003">
    <property type="protein sequence ID" value="TDO22107.1"/>
    <property type="molecule type" value="Genomic_DNA"/>
</dbReference>
<proteinExistence type="predicted"/>
<organism evidence="1 2">
    <name type="scientific">Mycoplasma testudineum</name>
    <dbReference type="NCBI Taxonomy" id="244584"/>
    <lineage>
        <taxon>Bacteria</taxon>
        <taxon>Bacillati</taxon>
        <taxon>Mycoplasmatota</taxon>
        <taxon>Mollicutes</taxon>
        <taxon>Mycoplasmataceae</taxon>
        <taxon>Mycoplasma</taxon>
    </lineage>
</organism>
<gene>
    <name evidence="1" type="ORF">EI74_0052</name>
</gene>
<reference evidence="1 2" key="1">
    <citation type="submission" date="2019-03" db="EMBL/GenBank/DDBJ databases">
        <title>Genomic Encyclopedia of Archaeal and Bacterial Type Strains, Phase II (KMG-II): from individual species to whole genera.</title>
        <authorList>
            <person name="Goeker M."/>
        </authorList>
    </citation>
    <scope>NUCLEOTIDE SEQUENCE [LARGE SCALE GENOMIC DNA]</scope>
    <source>
        <strain evidence="1 2">ATCC 700618</strain>
    </source>
</reference>
<dbReference type="RefSeq" id="WP_166623159.1">
    <property type="nucleotide sequence ID" value="NZ_SNWN01000003.1"/>
</dbReference>
<evidence type="ECO:0000313" key="2">
    <source>
        <dbReference type="Proteomes" id="UP000295518"/>
    </source>
</evidence>